<comment type="caution">
    <text evidence="1">The sequence shown here is derived from an EMBL/GenBank/DDBJ whole genome shotgun (WGS) entry which is preliminary data.</text>
</comment>
<protein>
    <submittedName>
        <fullName evidence="1">p-hydroxylaminobenzoate lyase</fullName>
    </submittedName>
</protein>
<proteinExistence type="predicted"/>
<dbReference type="OrthoDB" id="4467772at2"/>
<accession>A0A0C2YKF0</accession>
<dbReference type="EMBL" id="JXSL01000020">
    <property type="protein sequence ID" value="KIM00250.1"/>
    <property type="molecule type" value="Genomic_DNA"/>
</dbReference>
<keyword evidence="2" id="KW-1185">Reference proteome</keyword>
<dbReference type="SMR" id="A0A0C2YKF0"/>
<dbReference type="InterPro" id="IPR032345">
    <property type="entry name" value="PnbB"/>
</dbReference>
<dbReference type="Proteomes" id="UP000031971">
    <property type="component" value="Unassembled WGS sequence"/>
</dbReference>
<gene>
    <name evidence="1" type="ORF">CCC_03038</name>
</gene>
<evidence type="ECO:0000313" key="1">
    <source>
        <dbReference type="EMBL" id="KIM00250.1"/>
    </source>
</evidence>
<reference evidence="1 2" key="1">
    <citation type="submission" date="2015-01" db="EMBL/GenBank/DDBJ databases">
        <title>Genome Sequence of Magnetospirillum magnetotacticum Strain MS-1.</title>
        <authorList>
            <person name="Marinov G.K."/>
            <person name="Smalley M.D."/>
            <person name="DeSalvo G."/>
        </authorList>
    </citation>
    <scope>NUCLEOTIDE SEQUENCE [LARGE SCALE GENOMIC DNA]</scope>
    <source>
        <strain evidence="1 2">MS-1</strain>
    </source>
</reference>
<sequence length="154" mass="16656">MTQEQFASLMQPVIEFIAGKPVDRALADALNQRFPASGADVMAMEFACISAIKSGWMCTQGGPGRRFGRVIQASPETLDLSVDVVDLTEIVGPLHRHPLGEICLVMPVDETAKFDGKGRGWCVYGPNSAHRPTVKGGRALVLYLLPSGKIEFVE</sequence>
<dbReference type="STRING" id="272627.CCC_03038"/>
<dbReference type="GO" id="GO:0016829">
    <property type="term" value="F:lyase activity"/>
    <property type="evidence" value="ECO:0007669"/>
    <property type="project" value="UniProtKB-KW"/>
</dbReference>
<dbReference type="RefSeq" id="WP_009870111.1">
    <property type="nucleotide sequence ID" value="NZ_JXSL01000020.1"/>
</dbReference>
<evidence type="ECO:0000313" key="2">
    <source>
        <dbReference type="Proteomes" id="UP000031971"/>
    </source>
</evidence>
<name>A0A0C2YKF0_PARME</name>
<organism evidence="1 2">
    <name type="scientific">Paramagnetospirillum magnetotacticum MS-1</name>
    <dbReference type="NCBI Taxonomy" id="272627"/>
    <lineage>
        <taxon>Bacteria</taxon>
        <taxon>Pseudomonadati</taxon>
        <taxon>Pseudomonadota</taxon>
        <taxon>Alphaproteobacteria</taxon>
        <taxon>Rhodospirillales</taxon>
        <taxon>Magnetospirillaceae</taxon>
        <taxon>Paramagnetospirillum</taxon>
    </lineage>
</organism>
<dbReference type="AlphaFoldDB" id="A0A0C2YKF0"/>
<dbReference type="Pfam" id="PF16155">
    <property type="entry name" value="PnbB"/>
    <property type="match status" value="1"/>
</dbReference>
<keyword evidence="1" id="KW-0456">Lyase</keyword>